<organism evidence="2 3">
    <name type="scientific">Paenibacillus qinlingensis</name>
    <dbReference type="NCBI Taxonomy" id="1837343"/>
    <lineage>
        <taxon>Bacteria</taxon>
        <taxon>Bacillati</taxon>
        <taxon>Bacillota</taxon>
        <taxon>Bacilli</taxon>
        <taxon>Bacillales</taxon>
        <taxon>Paenibacillaceae</taxon>
        <taxon>Paenibacillus</taxon>
    </lineage>
</organism>
<name>A0ABU1NY10_9BACL</name>
<keyword evidence="1" id="KW-0472">Membrane</keyword>
<dbReference type="Proteomes" id="UP001267290">
    <property type="component" value="Unassembled WGS sequence"/>
</dbReference>
<feature type="transmembrane region" description="Helical" evidence="1">
    <location>
        <begin position="41"/>
        <end position="60"/>
    </location>
</feature>
<evidence type="ECO:0000313" key="2">
    <source>
        <dbReference type="EMBL" id="MDR6551882.1"/>
    </source>
</evidence>
<sequence length="116" mass="13264">MLENVKPQKIELILGVSGTMLIILCWVLILCTSIYNKQFEIDFFSITFIMTIIPACICLLSVLYNKVGFLIFGFVWLLPMSIYYMFASEIFISLIIPLGLILSSILLCLFKRIRVG</sequence>
<dbReference type="GO" id="GO:0016301">
    <property type="term" value="F:kinase activity"/>
    <property type="evidence" value="ECO:0007669"/>
    <property type="project" value="UniProtKB-KW"/>
</dbReference>
<feature type="transmembrane region" description="Helical" evidence="1">
    <location>
        <begin position="12"/>
        <end position="35"/>
    </location>
</feature>
<proteinExistence type="predicted"/>
<protein>
    <submittedName>
        <fullName evidence="2">K+-sensing histidine kinase KdpD</fullName>
    </submittedName>
</protein>
<keyword evidence="1" id="KW-0812">Transmembrane</keyword>
<feature type="transmembrane region" description="Helical" evidence="1">
    <location>
        <begin position="90"/>
        <end position="110"/>
    </location>
</feature>
<evidence type="ECO:0000313" key="3">
    <source>
        <dbReference type="Proteomes" id="UP001267290"/>
    </source>
</evidence>
<keyword evidence="1" id="KW-1133">Transmembrane helix</keyword>
<keyword evidence="2" id="KW-0808">Transferase</keyword>
<comment type="caution">
    <text evidence="2">The sequence shown here is derived from an EMBL/GenBank/DDBJ whole genome shotgun (WGS) entry which is preliminary data.</text>
</comment>
<keyword evidence="3" id="KW-1185">Reference proteome</keyword>
<accession>A0ABU1NY10</accession>
<feature type="transmembrane region" description="Helical" evidence="1">
    <location>
        <begin position="67"/>
        <end position="84"/>
    </location>
</feature>
<gene>
    <name evidence="2" type="ORF">J2736_003071</name>
</gene>
<keyword evidence="2" id="KW-0418">Kinase</keyword>
<reference evidence="2 3" key="1">
    <citation type="submission" date="2023-07" db="EMBL/GenBank/DDBJ databases">
        <title>Sorghum-associated microbial communities from plants grown in Nebraska, USA.</title>
        <authorList>
            <person name="Schachtman D."/>
        </authorList>
    </citation>
    <scope>NUCLEOTIDE SEQUENCE [LARGE SCALE GENOMIC DNA]</scope>
    <source>
        <strain evidence="2 3">CC258</strain>
    </source>
</reference>
<evidence type="ECO:0000256" key="1">
    <source>
        <dbReference type="SAM" id="Phobius"/>
    </source>
</evidence>
<dbReference type="EMBL" id="JAVDSB010000004">
    <property type="protein sequence ID" value="MDR6551882.1"/>
    <property type="molecule type" value="Genomic_DNA"/>
</dbReference>